<accession>A0A1C7NLF1</accession>
<keyword evidence="2" id="KW-0677">Repeat</keyword>
<dbReference type="SUPFAM" id="SSF50978">
    <property type="entry name" value="WD40 repeat-like"/>
    <property type="match status" value="1"/>
</dbReference>
<dbReference type="SMART" id="SM00320">
    <property type="entry name" value="WD40"/>
    <property type="match status" value="7"/>
</dbReference>
<gene>
    <name evidence="6" type="primary">CDC4_0</name>
    <name evidence="6" type="ORF">A0J61_02274</name>
</gene>
<protein>
    <submittedName>
        <fullName evidence="6">Cell division control protein 4</fullName>
    </submittedName>
</protein>
<dbReference type="Pfam" id="PF00400">
    <property type="entry name" value="WD40"/>
    <property type="match status" value="6"/>
</dbReference>
<dbReference type="OrthoDB" id="190105at2759"/>
<feature type="repeat" description="WD" evidence="3">
    <location>
        <begin position="379"/>
        <end position="413"/>
    </location>
</feature>
<feature type="repeat" description="WD" evidence="3">
    <location>
        <begin position="578"/>
        <end position="617"/>
    </location>
</feature>
<keyword evidence="6" id="KW-0131">Cell cycle</keyword>
<keyword evidence="7" id="KW-1185">Reference proteome</keyword>
<feature type="compositionally biased region" description="Low complexity" evidence="4">
    <location>
        <begin position="36"/>
        <end position="59"/>
    </location>
</feature>
<dbReference type="SUPFAM" id="SSF81383">
    <property type="entry name" value="F-box domain"/>
    <property type="match status" value="1"/>
</dbReference>
<dbReference type="GO" id="GO:0051301">
    <property type="term" value="P:cell division"/>
    <property type="evidence" value="ECO:0007669"/>
    <property type="project" value="UniProtKB-KW"/>
</dbReference>
<feature type="domain" description="F-box" evidence="5">
    <location>
        <begin position="249"/>
        <end position="296"/>
    </location>
</feature>
<dbReference type="PROSITE" id="PS50181">
    <property type="entry name" value="FBOX"/>
    <property type="match status" value="1"/>
</dbReference>
<dbReference type="InParanoid" id="A0A1C7NLF1"/>
<feature type="repeat" description="WD" evidence="3">
    <location>
        <begin position="536"/>
        <end position="577"/>
    </location>
</feature>
<evidence type="ECO:0000313" key="7">
    <source>
        <dbReference type="Proteomes" id="UP000093000"/>
    </source>
</evidence>
<dbReference type="InterPro" id="IPR036322">
    <property type="entry name" value="WD40_repeat_dom_sf"/>
</dbReference>
<keyword evidence="6" id="KW-0132">Cell division</keyword>
<feature type="region of interest" description="Disordered" evidence="4">
    <location>
        <begin position="106"/>
        <end position="125"/>
    </location>
</feature>
<feature type="region of interest" description="Disordered" evidence="4">
    <location>
        <begin position="1"/>
        <end position="59"/>
    </location>
</feature>
<keyword evidence="1 3" id="KW-0853">WD repeat</keyword>
<dbReference type="PANTHER" id="PTHR22847:SF741">
    <property type="entry name" value="E3 UBIQUITIN LIGASE COMPLEX SCF SUBUNIT SCONB-RELATED"/>
    <property type="match status" value="1"/>
</dbReference>
<dbReference type="InterPro" id="IPR001810">
    <property type="entry name" value="F-box_dom"/>
</dbReference>
<evidence type="ECO:0000313" key="6">
    <source>
        <dbReference type="EMBL" id="OBZ89689.1"/>
    </source>
</evidence>
<dbReference type="Proteomes" id="UP000093000">
    <property type="component" value="Unassembled WGS sequence"/>
</dbReference>
<organism evidence="6 7">
    <name type="scientific">Choanephora cucurbitarum</name>
    <dbReference type="NCBI Taxonomy" id="101091"/>
    <lineage>
        <taxon>Eukaryota</taxon>
        <taxon>Fungi</taxon>
        <taxon>Fungi incertae sedis</taxon>
        <taxon>Mucoromycota</taxon>
        <taxon>Mucoromycotina</taxon>
        <taxon>Mucoromycetes</taxon>
        <taxon>Mucorales</taxon>
        <taxon>Mucorineae</taxon>
        <taxon>Choanephoraceae</taxon>
        <taxon>Choanephoroideae</taxon>
        <taxon>Choanephora</taxon>
    </lineage>
</organism>
<dbReference type="PROSITE" id="PS00678">
    <property type="entry name" value="WD_REPEATS_1"/>
    <property type="match status" value="2"/>
</dbReference>
<evidence type="ECO:0000256" key="1">
    <source>
        <dbReference type="ARBA" id="ARBA00022574"/>
    </source>
</evidence>
<sequence length="707" mass="78799">MRGAPGVPLTIAESQLSSPLPSPSRHSVNTSDSHSSHPNTHSRTTRTTYNSTSPNNNNNSLPTMLPLLWFDPPSSLSTDIYPLATLPTPRAMKQFTFTAGERVCHFEETTSSSRKRSASTWDDERSLKRAELENSNNTTEQPNNNIAPLQNALSPGPTSEPIMEIIPDSPNSALPSPVSDLDEPDWPNSEGSATLYHNDNILSQQSAILDAYDTLPSAIQNYFMLQLLKRSSRQSLRITSNMVAEALKKDIITALPVPIAMYVLNYLDIQSLCRASGVNRAWKELIDNATSVWRLKMIESNFIPTPVEKHKYSFKQIVQRHSIMRQNWRKNLHCKTLLEGHEEDLVTCLQFDDEKIITGSDDHSINVYNIRTGQLKHVLKGHDGGVWALEYVGNTLVTGSIDRTVRIWDIERGICRFVLRGHSSTVRCLKIVMPAEIVHPDGSVTIEPSEPIIVSGSRDTSIRVWRLPDLETEPNLPLSTCLEDDVISSKFMKHKLLEHEQSVRDLAVHGNALVSGSYDHNVIVWDLETGEKVHVLRGHTMKVYCVAIDPKRRHCISGGMDATVRIWGLDDGECKFVLQGHAILVGLLNLVDDTLVSAAADATLRVWDPASGDRLHIMAGSSGHQGPITSFQHDKYKVIAGSEGGVKMWDTQTGELLYDLVENVVGVWRVCFDERRCIAAVKNEHKTQLIVLDFGVHGLENETDNVF</sequence>
<name>A0A1C7NLF1_9FUNG</name>
<dbReference type="FunCoup" id="A0A1C7NLF1">
    <property type="interactions" value="120"/>
</dbReference>
<feature type="compositionally biased region" description="Polar residues" evidence="4">
    <location>
        <begin position="146"/>
        <end position="157"/>
    </location>
</feature>
<feature type="region of interest" description="Disordered" evidence="4">
    <location>
        <begin position="131"/>
        <end position="184"/>
    </location>
</feature>
<dbReference type="PROSITE" id="PS50082">
    <property type="entry name" value="WD_REPEATS_2"/>
    <property type="match status" value="5"/>
</dbReference>
<dbReference type="PRINTS" id="PR00320">
    <property type="entry name" value="GPROTEINBRPT"/>
</dbReference>
<dbReference type="AlphaFoldDB" id="A0A1C7NLF1"/>
<dbReference type="Gene3D" id="1.20.1280.50">
    <property type="match status" value="1"/>
</dbReference>
<dbReference type="PROSITE" id="PS50294">
    <property type="entry name" value="WD_REPEATS_REGION"/>
    <property type="match status" value="3"/>
</dbReference>
<dbReference type="InterPro" id="IPR036047">
    <property type="entry name" value="F-box-like_dom_sf"/>
</dbReference>
<feature type="repeat" description="WD" evidence="3">
    <location>
        <begin position="496"/>
        <end position="535"/>
    </location>
</feature>
<comment type="caution">
    <text evidence="6">The sequence shown here is derived from an EMBL/GenBank/DDBJ whole genome shotgun (WGS) entry which is preliminary data.</text>
</comment>
<dbReference type="EMBL" id="LUGH01000083">
    <property type="protein sequence ID" value="OBZ89689.1"/>
    <property type="molecule type" value="Genomic_DNA"/>
</dbReference>
<evidence type="ECO:0000256" key="3">
    <source>
        <dbReference type="PROSITE-ProRule" id="PRU00221"/>
    </source>
</evidence>
<dbReference type="CDD" id="cd00200">
    <property type="entry name" value="WD40"/>
    <property type="match status" value="1"/>
</dbReference>
<dbReference type="SMART" id="SM00256">
    <property type="entry name" value="FBOX"/>
    <property type="match status" value="1"/>
</dbReference>
<feature type="repeat" description="WD" evidence="3">
    <location>
        <begin position="443"/>
        <end position="467"/>
    </location>
</feature>
<evidence type="ECO:0000259" key="5">
    <source>
        <dbReference type="PROSITE" id="PS50181"/>
    </source>
</evidence>
<dbReference type="Pfam" id="PF12937">
    <property type="entry name" value="F-box-like"/>
    <property type="match status" value="1"/>
</dbReference>
<evidence type="ECO:0000256" key="4">
    <source>
        <dbReference type="SAM" id="MobiDB-lite"/>
    </source>
</evidence>
<dbReference type="PANTHER" id="PTHR22847">
    <property type="entry name" value="WD40 REPEAT PROTEIN"/>
    <property type="match status" value="1"/>
</dbReference>
<proteinExistence type="predicted"/>
<reference evidence="6 7" key="1">
    <citation type="submission" date="2016-03" db="EMBL/GenBank/DDBJ databases">
        <title>Choanephora cucurbitarum.</title>
        <authorList>
            <person name="Min B."/>
            <person name="Park H."/>
            <person name="Park J.-H."/>
            <person name="Shin H.-D."/>
            <person name="Choi I.-G."/>
        </authorList>
    </citation>
    <scope>NUCLEOTIDE SEQUENCE [LARGE SCALE GENOMIC DNA]</scope>
    <source>
        <strain evidence="6 7">KUS-F28377</strain>
    </source>
</reference>
<dbReference type="InterPro" id="IPR015943">
    <property type="entry name" value="WD40/YVTN_repeat-like_dom_sf"/>
</dbReference>
<dbReference type="InterPro" id="IPR020472">
    <property type="entry name" value="WD40_PAC1"/>
</dbReference>
<dbReference type="InterPro" id="IPR019775">
    <property type="entry name" value="WD40_repeat_CS"/>
</dbReference>
<evidence type="ECO:0000256" key="2">
    <source>
        <dbReference type="ARBA" id="ARBA00022737"/>
    </source>
</evidence>
<dbReference type="Gene3D" id="2.130.10.10">
    <property type="entry name" value="YVTN repeat-like/Quinoprotein amine dehydrogenase"/>
    <property type="match status" value="1"/>
</dbReference>
<dbReference type="STRING" id="101091.A0A1C7NLF1"/>
<feature type="compositionally biased region" description="Low complexity" evidence="4">
    <location>
        <begin position="133"/>
        <end position="145"/>
    </location>
</feature>
<dbReference type="InterPro" id="IPR001680">
    <property type="entry name" value="WD40_rpt"/>
</dbReference>